<dbReference type="InterPro" id="IPR045537">
    <property type="entry name" value="Lar7_xRRM"/>
</dbReference>
<dbReference type="GO" id="GO:1904868">
    <property type="term" value="P:telomerase catalytic core complex assembly"/>
    <property type="evidence" value="ECO:0007669"/>
    <property type="project" value="InterPro"/>
</dbReference>
<evidence type="ECO:0000259" key="4">
    <source>
        <dbReference type="PROSITE" id="PS51939"/>
    </source>
</evidence>
<feature type="region of interest" description="Disordered" evidence="3">
    <location>
        <begin position="44"/>
        <end position="66"/>
    </location>
</feature>
<feature type="domain" description="XRRM" evidence="4">
    <location>
        <begin position="373"/>
        <end position="530"/>
    </location>
</feature>
<gene>
    <name evidence="5" type="ORF">GGX14DRAFT_587692</name>
</gene>
<dbReference type="Pfam" id="PF19977">
    <property type="entry name" value="xRRM"/>
    <property type="match status" value="1"/>
</dbReference>
<dbReference type="EMBL" id="JARJCW010000104">
    <property type="protein sequence ID" value="KAJ7193810.1"/>
    <property type="molecule type" value="Genomic_DNA"/>
</dbReference>
<organism evidence="5 6">
    <name type="scientific">Mycena pura</name>
    <dbReference type="NCBI Taxonomy" id="153505"/>
    <lineage>
        <taxon>Eukaryota</taxon>
        <taxon>Fungi</taxon>
        <taxon>Dikarya</taxon>
        <taxon>Basidiomycota</taxon>
        <taxon>Agaricomycotina</taxon>
        <taxon>Agaricomycetes</taxon>
        <taxon>Agaricomycetidae</taxon>
        <taxon>Agaricales</taxon>
        <taxon>Marasmiineae</taxon>
        <taxon>Mycenaceae</taxon>
        <taxon>Mycena</taxon>
    </lineage>
</organism>
<dbReference type="GO" id="GO:0070034">
    <property type="term" value="F:telomerase RNA binding"/>
    <property type="evidence" value="ECO:0007669"/>
    <property type="project" value="InterPro"/>
</dbReference>
<reference evidence="5" key="1">
    <citation type="submission" date="2023-03" db="EMBL/GenBank/DDBJ databases">
        <title>Massive genome expansion in bonnet fungi (Mycena s.s.) driven by repeated elements and novel gene families across ecological guilds.</title>
        <authorList>
            <consortium name="Lawrence Berkeley National Laboratory"/>
            <person name="Harder C.B."/>
            <person name="Miyauchi S."/>
            <person name="Viragh M."/>
            <person name="Kuo A."/>
            <person name="Thoen E."/>
            <person name="Andreopoulos B."/>
            <person name="Lu D."/>
            <person name="Skrede I."/>
            <person name="Drula E."/>
            <person name="Henrissat B."/>
            <person name="Morin E."/>
            <person name="Kohler A."/>
            <person name="Barry K."/>
            <person name="LaButti K."/>
            <person name="Morin E."/>
            <person name="Salamov A."/>
            <person name="Lipzen A."/>
            <person name="Mereny Z."/>
            <person name="Hegedus B."/>
            <person name="Baldrian P."/>
            <person name="Stursova M."/>
            <person name="Weitz H."/>
            <person name="Taylor A."/>
            <person name="Grigoriev I.V."/>
            <person name="Nagy L.G."/>
            <person name="Martin F."/>
            <person name="Kauserud H."/>
        </authorList>
    </citation>
    <scope>NUCLEOTIDE SEQUENCE</scope>
    <source>
        <strain evidence="5">9144</strain>
    </source>
</reference>
<keyword evidence="1 2" id="KW-0694">RNA-binding</keyword>
<evidence type="ECO:0000313" key="6">
    <source>
        <dbReference type="Proteomes" id="UP001219525"/>
    </source>
</evidence>
<comment type="caution">
    <text evidence="5">The sequence shown here is derived from an EMBL/GenBank/DDBJ whole genome shotgun (WGS) entry which is preliminary data.</text>
</comment>
<accession>A0AAD6UUC7</accession>
<keyword evidence="6" id="KW-1185">Reference proteome</keyword>
<evidence type="ECO:0000256" key="1">
    <source>
        <dbReference type="ARBA" id="ARBA00022884"/>
    </source>
</evidence>
<dbReference type="AlphaFoldDB" id="A0AAD6UUC7"/>
<dbReference type="PROSITE" id="PS51939">
    <property type="entry name" value="XRRM"/>
    <property type="match status" value="1"/>
</dbReference>
<feature type="compositionally biased region" description="Low complexity" evidence="3">
    <location>
        <begin position="53"/>
        <end position="66"/>
    </location>
</feature>
<dbReference type="Proteomes" id="UP001219525">
    <property type="component" value="Unassembled WGS sequence"/>
</dbReference>
<feature type="region of interest" description="Disordered" evidence="3">
    <location>
        <begin position="497"/>
        <end position="530"/>
    </location>
</feature>
<evidence type="ECO:0000313" key="5">
    <source>
        <dbReference type="EMBL" id="KAJ7193810.1"/>
    </source>
</evidence>
<name>A0AAD6UUC7_9AGAR</name>
<dbReference type="GO" id="GO:1990904">
    <property type="term" value="C:ribonucleoprotein complex"/>
    <property type="evidence" value="ECO:0007669"/>
    <property type="project" value="UniProtKB-UniRule"/>
</dbReference>
<feature type="compositionally biased region" description="Low complexity" evidence="3">
    <location>
        <begin position="334"/>
        <end position="360"/>
    </location>
</feature>
<proteinExistence type="predicted"/>
<evidence type="ECO:0000256" key="2">
    <source>
        <dbReference type="PROSITE-ProRule" id="PRU01288"/>
    </source>
</evidence>
<dbReference type="InterPro" id="IPR012677">
    <property type="entry name" value="Nucleotide-bd_a/b_plait_sf"/>
</dbReference>
<dbReference type="Gene3D" id="3.30.70.330">
    <property type="match status" value="1"/>
</dbReference>
<dbReference type="InterPro" id="IPR014886">
    <property type="entry name" value="La_xRRM"/>
</dbReference>
<sequence length="530" mass="56130">MSGFAFVPRKVARASKPAVNGAGILSVPTASIDKGKAREIPPLHAREHQPQPALASASASTSTSKSPYPDADFPALLCLSLSQYRLWLDPDLRRDIARCTRVRANDGFFPLRYLLDTPCPLAATRAPEAALAKALRAHGAAVVDVRMAVPSDGVLSSNQRRGGAFEIRPRFWDDADAASYPTSRVGWDGRTVYVENMPAECKTLPAVCRFILALLPPAADAGALAAHTRIQGITAPPHHSDEPGVEPKLKAFALITFARAADAEALLAAFPWQRTREPLRRAEAQARETADAAEGAARIGFRACSKARWDALNAEYLAYRARILADMKQEPEDGAASEAAPRARPGPSAGGSASARRGAEAVADTAPLAPALPYPPNCLVFVRNVDPETNKTALRAFFALPLGADAADAIDYVDFNKGMDSCYLRLTAAAHARRLVDHFAENPTVHARAGAPGSGGGSGGGGGENVAVAAELVQGTREGVYWERVPERVRAQAVQRARGLARGDGSGGAAVLARDGGEGGAGRERKRRRR</sequence>
<protein>
    <recommendedName>
        <fullName evidence="4">XRRM domain-containing protein</fullName>
    </recommendedName>
</protein>
<evidence type="ECO:0000256" key="3">
    <source>
        <dbReference type="SAM" id="MobiDB-lite"/>
    </source>
</evidence>
<feature type="region of interest" description="Disordered" evidence="3">
    <location>
        <begin position="330"/>
        <end position="360"/>
    </location>
</feature>